<name>A0A3G2V1P8_SPHYA</name>
<dbReference type="EMBL" id="CP033230">
    <property type="protein sequence ID" value="AYO78311.1"/>
    <property type="molecule type" value="Genomic_DNA"/>
</dbReference>
<accession>A0A3G2V1P8</accession>
<sequence length="137" mass="14892">MSNPTEPAVLHLRAKRWVPYDDKIIIRGVDLTGAALKAQVRLYPDAPGDPLISLEQTVPLAQGLSVSVADDEGVPVSTIRMLINETTIEQLLPFATNGTEPGAEVKLSWDMLITVVGMRKARWFAGNFIIVPGSTQI</sequence>
<evidence type="ECO:0000313" key="2">
    <source>
        <dbReference type="Proteomes" id="UP000280708"/>
    </source>
</evidence>
<protein>
    <submittedName>
        <fullName evidence="1">Uncharacterized protein</fullName>
    </submittedName>
</protein>
<dbReference type="AlphaFoldDB" id="A0A3G2V1P8"/>
<evidence type="ECO:0000313" key="1">
    <source>
        <dbReference type="EMBL" id="AYO78311.1"/>
    </source>
</evidence>
<gene>
    <name evidence="1" type="ORF">EBF16_16300</name>
</gene>
<reference evidence="1 2" key="1">
    <citation type="submission" date="2018-10" db="EMBL/GenBank/DDBJ databases">
        <title>Characterization and genome analysis of a novel bacterium Sphingobium yanoikuyae SJTF8 capable of degrading PAHs.</title>
        <authorList>
            <person name="Yin C."/>
            <person name="Xiong W."/>
            <person name="Liang R."/>
        </authorList>
    </citation>
    <scope>NUCLEOTIDE SEQUENCE [LARGE SCALE GENOMIC DNA]</scope>
    <source>
        <strain evidence="1 2">SJTF8</strain>
    </source>
</reference>
<dbReference type="RefSeq" id="WP_122129818.1">
    <property type="nucleotide sequence ID" value="NZ_CP033230.1"/>
</dbReference>
<dbReference type="Proteomes" id="UP000280708">
    <property type="component" value="Chromosome"/>
</dbReference>
<proteinExistence type="predicted"/>
<organism evidence="1 2">
    <name type="scientific">Sphingobium yanoikuyae</name>
    <name type="common">Sphingomonas yanoikuyae</name>
    <dbReference type="NCBI Taxonomy" id="13690"/>
    <lineage>
        <taxon>Bacteria</taxon>
        <taxon>Pseudomonadati</taxon>
        <taxon>Pseudomonadota</taxon>
        <taxon>Alphaproteobacteria</taxon>
        <taxon>Sphingomonadales</taxon>
        <taxon>Sphingomonadaceae</taxon>
        <taxon>Sphingobium</taxon>
    </lineage>
</organism>